<organism evidence="1 2">
    <name type="scientific">Aliigemmobacter aestuarii</name>
    <dbReference type="NCBI Taxonomy" id="1445661"/>
    <lineage>
        <taxon>Bacteria</taxon>
        <taxon>Pseudomonadati</taxon>
        <taxon>Pseudomonadota</taxon>
        <taxon>Alphaproteobacteria</taxon>
        <taxon>Rhodobacterales</taxon>
        <taxon>Paracoccaceae</taxon>
        <taxon>Aliigemmobacter</taxon>
    </lineage>
</organism>
<comment type="caution">
    <text evidence="1">The sequence shown here is derived from an EMBL/GenBank/DDBJ whole genome shotgun (WGS) entry which is preliminary data.</text>
</comment>
<proteinExistence type="predicted"/>
<dbReference type="AlphaFoldDB" id="A0A4V3V0R6"/>
<dbReference type="OrthoDB" id="564699at2"/>
<name>A0A4V3V0R6_9RHOB</name>
<accession>A0A4V3V0R6</accession>
<dbReference type="EMBL" id="SSND01000001">
    <property type="protein sequence ID" value="THD85002.1"/>
    <property type="molecule type" value="Genomic_DNA"/>
</dbReference>
<evidence type="ECO:0000313" key="2">
    <source>
        <dbReference type="Proteomes" id="UP000309450"/>
    </source>
</evidence>
<dbReference type="InterPro" id="IPR021251">
    <property type="entry name" value="DUF2793"/>
</dbReference>
<gene>
    <name evidence="1" type="ORF">E7811_04575</name>
</gene>
<keyword evidence="2" id="KW-1185">Reference proteome</keyword>
<sequence length="405" mass="42563">MPDQTSALSLPLILPSQAQKHVTHNEALRILDVAVQLSVQSRSQTDPPPNPAEGARFIVKSPATGAWQGHATEVATFTPEGWEFHEPKTGWRAFVEDESQIAVFDGLAWVVLGGELLSTDMIGVNTTADPVNRLSVKGDAALFNAEGNGIRVKINKNGANQVASLLFQMGFSGRAELGLIGDNDLSVKVSADGTTFTDALQVARDTGRVRVPVGLRAQSGTAAAPSLSFIDDPNTGLFAPSPDEIGFSTDGVARAVLTNAGLDAVNLTQGGSQVFGRNNLLGPVAFQGGLPSGAVIETGENANGRFVKFADGTAFCLHRLTGISTTAQIGASGIYFNNPNFSWNFPITLQWNKPRLLWGNVSNTAPGISVNLAWDNGTGMVGGRVYTNGALGSVDVTVGVFGFWN</sequence>
<dbReference type="Pfam" id="PF10983">
    <property type="entry name" value="DUF2793"/>
    <property type="match status" value="1"/>
</dbReference>
<reference evidence="1 2" key="1">
    <citation type="submission" date="2019-04" db="EMBL/GenBank/DDBJ databases">
        <title>Draft genome sequence of Gemmobacter aestuarii sp. nov.</title>
        <authorList>
            <person name="Hameed A."/>
            <person name="Lin S.-Y."/>
            <person name="Shahina M."/>
            <person name="Lai W.-A."/>
            <person name="Young C.-C."/>
        </authorList>
    </citation>
    <scope>NUCLEOTIDE SEQUENCE [LARGE SCALE GENOMIC DNA]</scope>
    <source>
        <strain evidence="1 2">CC-PW-75</strain>
    </source>
</reference>
<dbReference type="Proteomes" id="UP000309450">
    <property type="component" value="Unassembled WGS sequence"/>
</dbReference>
<dbReference type="RefSeq" id="WP_136393379.1">
    <property type="nucleotide sequence ID" value="NZ_SSND01000001.1"/>
</dbReference>
<protein>
    <submittedName>
        <fullName evidence="1">DUF2793 domain-containing protein</fullName>
    </submittedName>
</protein>
<evidence type="ECO:0000313" key="1">
    <source>
        <dbReference type="EMBL" id="THD85002.1"/>
    </source>
</evidence>